<proteinExistence type="predicted"/>
<reference evidence="2 3" key="1">
    <citation type="journal article" date="2021" name="Elife">
        <title>Chloroplast acquisition without the gene transfer in kleptoplastic sea slugs, Plakobranchus ocellatus.</title>
        <authorList>
            <person name="Maeda T."/>
            <person name="Takahashi S."/>
            <person name="Yoshida T."/>
            <person name="Shimamura S."/>
            <person name="Takaki Y."/>
            <person name="Nagai Y."/>
            <person name="Toyoda A."/>
            <person name="Suzuki Y."/>
            <person name="Arimoto A."/>
            <person name="Ishii H."/>
            <person name="Satoh N."/>
            <person name="Nishiyama T."/>
            <person name="Hasebe M."/>
            <person name="Maruyama T."/>
            <person name="Minagawa J."/>
            <person name="Obokata J."/>
            <person name="Shigenobu S."/>
        </authorList>
    </citation>
    <scope>NUCLEOTIDE SEQUENCE [LARGE SCALE GENOMIC DNA]</scope>
</reference>
<gene>
    <name evidence="2" type="ORF">ElyMa_002624300</name>
</gene>
<evidence type="ECO:0000256" key="1">
    <source>
        <dbReference type="SAM" id="MobiDB-lite"/>
    </source>
</evidence>
<dbReference type="AlphaFoldDB" id="A0AAV4H5B8"/>
<protein>
    <recommendedName>
        <fullName evidence="4">DUF19 domain-containing protein</fullName>
    </recommendedName>
</protein>
<sequence>MPGTKIWHRKERGDELGENRKIKDFATCYEWHESSCKDPEYKLQVKSYVDNLELVCSPWGKRIEQSPCQNGTASLEKLKNDYSDCLKLATNESRTDCNVIETQMKCIAERVNSSCERPMEVFQARLALLPLLQDYATQNCHTDGVLFAARVSFIACQNNNIDTSTPSRHVRGGDESNNMWTATFLRHKRTPPPTNVKNTNCSSSNNNNNKTTTTAAAMGTDINNQLDQQAHNIPCVHPHRPPPIRANQSCDQNNLINVNHLSTVNEGPKLGELHQPKYSSGLPQCAVMPKQDRQNTRAY</sequence>
<dbReference type="EMBL" id="BMAT01005400">
    <property type="protein sequence ID" value="GFR92665.1"/>
    <property type="molecule type" value="Genomic_DNA"/>
</dbReference>
<evidence type="ECO:0000313" key="3">
    <source>
        <dbReference type="Proteomes" id="UP000762676"/>
    </source>
</evidence>
<dbReference type="Proteomes" id="UP000762676">
    <property type="component" value="Unassembled WGS sequence"/>
</dbReference>
<organism evidence="2 3">
    <name type="scientific">Elysia marginata</name>
    <dbReference type="NCBI Taxonomy" id="1093978"/>
    <lineage>
        <taxon>Eukaryota</taxon>
        <taxon>Metazoa</taxon>
        <taxon>Spiralia</taxon>
        <taxon>Lophotrochozoa</taxon>
        <taxon>Mollusca</taxon>
        <taxon>Gastropoda</taxon>
        <taxon>Heterobranchia</taxon>
        <taxon>Euthyneura</taxon>
        <taxon>Panpulmonata</taxon>
        <taxon>Sacoglossa</taxon>
        <taxon>Placobranchoidea</taxon>
        <taxon>Plakobranchidae</taxon>
        <taxon>Elysia</taxon>
    </lineage>
</organism>
<feature type="compositionally biased region" description="Low complexity" evidence="1">
    <location>
        <begin position="195"/>
        <end position="208"/>
    </location>
</feature>
<name>A0AAV4H5B8_9GAST</name>
<feature type="region of interest" description="Disordered" evidence="1">
    <location>
        <begin position="187"/>
        <end position="208"/>
    </location>
</feature>
<accession>A0AAV4H5B8</accession>
<evidence type="ECO:0008006" key="4">
    <source>
        <dbReference type="Google" id="ProtNLM"/>
    </source>
</evidence>
<evidence type="ECO:0000313" key="2">
    <source>
        <dbReference type="EMBL" id="GFR92665.1"/>
    </source>
</evidence>
<comment type="caution">
    <text evidence="2">The sequence shown here is derived from an EMBL/GenBank/DDBJ whole genome shotgun (WGS) entry which is preliminary data.</text>
</comment>
<keyword evidence="3" id="KW-1185">Reference proteome</keyword>